<keyword evidence="14" id="KW-1185">Reference proteome</keyword>
<dbReference type="EMBL" id="HE576760">
    <property type="protein sequence ID" value="CCC71981.1"/>
    <property type="molecule type" value="Genomic_DNA"/>
</dbReference>
<evidence type="ECO:0000256" key="4">
    <source>
        <dbReference type="ARBA" id="ARBA00022679"/>
    </source>
</evidence>
<evidence type="ECO:0000313" key="13">
    <source>
        <dbReference type="EMBL" id="CCC71981.1"/>
    </source>
</evidence>
<dbReference type="GO" id="GO:0034626">
    <property type="term" value="P:fatty acid elongation, polyunsaturated fatty acid"/>
    <property type="evidence" value="ECO:0007669"/>
    <property type="project" value="TreeGrafter"/>
</dbReference>
<feature type="transmembrane region" description="Helical" evidence="12">
    <location>
        <begin position="146"/>
        <end position="167"/>
    </location>
</feature>
<name>G0VKE7_NAUCA</name>
<gene>
    <name evidence="13" type="primary">NCAS0I03130</name>
    <name evidence="13" type="ordered locus">NCAS_0I03130</name>
</gene>
<dbReference type="AlphaFoldDB" id="G0VKE7"/>
<feature type="transmembrane region" description="Helical" evidence="12">
    <location>
        <begin position="104"/>
        <end position="126"/>
    </location>
</feature>
<feature type="transmembrane region" description="Helical" evidence="12">
    <location>
        <begin position="199"/>
        <end position="218"/>
    </location>
</feature>
<dbReference type="eggNOG" id="KOG3071">
    <property type="taxonomic scope" value="Eukaryota"/>
</dbReference>
<dbReference type="GO" id="GO:0009922">
    <property type="term" value="F:fatty acid elongase activity"/>
    <property type="evidence" value="ECO:0007669"/>
    <property type="project" value="UniProtKB-EC"/>
</dbReference>
<reference key="2">
    <citation type="submission" date="2011-08" db="EMBL/GenBank/DDBJ databases">
        <title>Genome sequence of Naumovozyma castellii.</title>
        <authorList>
            <person name="Gordon J.L."/>
            <person name="Armisen D."/>
            <person name="Proux-Wera E."/>
            <person name="OhEigeartaigh S.S."/>
            <person name="Byrne K.P."/>
            <person name="Wolfe K.H."/>
        </authorList>
    </citation>
    <scope>NUCLEOTIDE SEQUENCE</scope>
    <source>
        <strain>Type strain:CBS 4309</strain>
    </source>
</reference>
<dbReference type="Pfam" id="PF01151">
    <property type="entry name" value="ELO"/>
    <property type="match status" value="1"/>
</dbReference>
<keyword evidence="3 12" id="KW-0444">Lipid biosynthesis</keyword>
<dbReference type="GO" id="GO:0042761">
    <property type="term" value="P:very long-chain fatty acid biosynthetic process"/>
    <property type="evidence" value="ECO:0007669"/>
    <property type="project" value="TreeGrafter"/>
</dbReference>
<feature type="transmembrane region" description="Helical" evidence="12">
    <location>
        <begin position="63"/>
        <end position="83"/>
    </location>
</feature>
<evidence type="ECO:0000256" key="11">
    <source>
        <dbReference type="ARBA" id="ARBA00047375"/>
    </source>
</evidence>
<evidence type="ECO:0000256" key="1">
    <source>
        <dbReference type="ARBA" id="ARBA00004141"/>
    </source>
</evidence>
<organism evidence="13 14">
    <name type="scientific">Naumovozyma castellii</name>
    <name type="common">Yeast</name>
    <name type="synonym">Saccharomyces castellii</name>
    <dbReference type="NCBI Taxonomy" id="27288"/>
    <lineage>
        <taxon>Eukaryota</taxon>
        <taxon>Fungi</taxon>
        <taxon>Dikarya</taxon>
        <taxon>Ascomycota</taxon>
        <taxon>Saccharomycotina</taxon>
        <taxon>Saccharomycetes</taxon>
        <taxon>Saccharomycetales</taxon>
        <taxon>Saccharomycetaceae</taxon>
        <taxon>Naumovozyma</taxon>
    </lineage>
</organism>
<evidence type="ECO:0000256" key="9">
    <source>
        <dbReference type="ARBA" id="ARBA00023136"/>
    </source>
</evidence>
<dbReference type="GeneID" id="96905668"/>
<keyword evidence="10 12" id="KW-0275">Fatty acid biosynthesis</keyword>
<keyword evidence="8 12" id="KW-0443">Lipid metabolism</keyword>
<dbReference type="RefSeq" id="XP_003678323.1">
    <property type="nucleotide sequence ID" value="XM_003678275.1"/>
</dbReference>
<accession>G0VKE7</accession>
<comment type="subcellular location">
    <subcellularLocation>
        <location evidence="1">Membrane</location>
        <topology evidence="1">Multi-pass membrane protein</topology>
    </subcellularLocation>
</comment>
<keyword evidence="6 12" id="KW-0276">Fatty acid metabolism</keyword>
<reference evidence="13 14" key="1">
    <citation type="journal article" date="2011" name="Proc. Natl. Acad. Sci. U.S.A.">
        <title>Evolutionary erosion of yeast sex chromosomes by mating-type switching accidents.</title>
        <authorList>
            <person name="Gordon J.L."/>
            <person name="Armisen D."/>
            <person name="Proux-Wera E."/>
            <person name="Oheigeartaigh S.S."/>
            <person name="Byrne K.P."/>
            <person name="Wolfe K.H."/>
        </authorList>
    </citation>
    <scope>NUCLEOTIDE SEQUENCE [LARGE SCALE GENOMIC DNA]</scope>
    <source>
        <strain evidence="14">ATCC 76901 / BCRC 22586 / CBS 4309 / NBRC 1992 / NRRL Y-12630</strain>
    </source>
</reference>
<evidence type="ECO:0000313" key="14">
    <source>
        <dbReference type="Proteomes" id="UP000001640"/>
    </source>
</evidence>
<evidence type="ECO:0000256" key="8">
    <source>
        <dbReference type="ARBA" id="ARBA00023098"/>
    </source>
</evidence>
<feature type="transmembrane region" description="Helical" evidence="12">
    <location>
        <begin position="230"/>
        <end position="251"/>
    </location>
</feature>
<comment type="catalytic activity">
    <reaction evidence="11">
        <text>a very-long-chain acyl-CoA + malonyl-CoA + H(+) = a very-long-chain 3-oxoacyl-CoA + CO2 + CoA</text>
        <dbReference type="Rhea" id="RHEA:32727"/>
        <dbReference type="ChEBI" id="CHEBI:15378"/>
        <dbReference type="ChEBI" id="CHEBI:16526"/>
        <dbReference type="ChEBI" id="CHEBI:57287"/>
        <dbReference type="ChEBI" id="CHEBI:57384"/>
        <dbReference type="ChEBI" id="CHEBI:90725"/>
        <dbReference type="ChEBI" id="CHEBI:90736"/>
        <dbReference type="EC" id="2.3.1.199"/>
    </reaction>
</comment>
<dbReference type="GO" id="GO:0030148">
    <property type="term" value="P:sphingolipid biosynthetic process"/>
    <property type="evidence" value="ECO:0007669"/>
    <property type="project" value="TreeGrafter"/>
</dbReference>
<keyword evidence="7 12" id="KW-1133">Transmembrane helix</keyword>
<dbReference type="GO" id="GO:0019367">
    <property type="term" value="P:fatty acid elongation, saturated fatty acid"/>
    <property type="evidence" value="ECO:0007669"/>
    <property type="project" value="TreeGrafter"/>
</dbReference>
<evidence type="ECO:0000256" key="2">
    <source>
        <dbReference type="ARBA" id="ARBA00007263"/>
    </source>
</evidence>
<dbReference type="PANTHER" id="PTHR11157">
    <property type="entry name" value="FATTY ACID ACYL TRANSFERASE-RELATED"/>
    <property type="match status" value="1"/>
</dbReference>
<dbReference type="GO" id="GO:0034625">
    <property type="term" value="P:fatty acid elongation, monounsaturated fatty acid"/>
    <property type="evidence" value="ECO:0007669"/>
    <property type="project" value="TreeGrafter"/>
</dbReference>
<dbReference type="GO" id="GO:0005789">
    <property type="term" value="C:endoplasmic reticulum membrane"/>
    <property type="evidence" value="ECO:0007669"/>
    <property type="project" value="TreeGrafter"/>
</dbReference>
<evidence type="ECO:0000256" key="3">
    <source>
        <dbReference type="ARBA" id="ARBA00022516"/>
    </source>
</evidence>
<dbReference type="HOGENOM" id="CLU_048483_6_1_1"/>
<dbReference type="OMA" id="WLGTMFM"/>
<keyword evidence="5 12" id="KW-0812">Transmembrane</keyword>
<dbReference type="InterPro" id="IPR030457">
    <property type="entry name" value="ELO_CS"/>
</dbReference>
<dbReference type="STRING" id="1064592.G0VKE7"/>
<keyword evidence="4 12" id="KW-0808">Transferase</keyword>
<dbReference type="KEGG" id="ncs:NCAS_0I03130"/>
<evidence type="ECO:0000256" key="10">
    <source>
        <dbReference type="ARBA" id="ARBA00023160"/>
    </source>
</evidence>
<dbReference type="InterPro" id="IPR002076">
    <property type="entry name" value="ELO_fam"/>
</dbReference>
<dbReference type="EC" id="2.3.1.-" evidence="12"/>
<keyword evidence="9 12" id="KW-0472">Membrane</keyword>
<sequence>MSKEPSISFLLGDFQALDQFHPTIDRPFFNVSLWGHFERSMTSLSRGAFVPHEFQFVEGKLPLSLWNSVIFGIMTYYVVIFGGQSLLRDTKPLTLNFLVKVHNLFLTILSFILFVLMTEQVIPMIIKKGIVYSVCDPEAWTQPLVTLYYLNYIVKFIEFIDTVFLVLKHKKLTFLHTYHHGATALLCFTQLIGKTAVSWVPIVLNLGVHVVMYWYYFLCANGIKVPWKAWVTRFQIVQFILDVAFIYFVAYQKFTSVFFPQLSTYKNCSGTISAICIGSGIITSYLFLFIGFYIHAYRKNARKGVKKTYKKGKVHPKTI</sequence>
<feature type="transmembrane region" description="Helical" evidence="12">
    <location>
        <begin position="271"/>
        <end position="294"/>
    </location>
</feature>
<dbReference type="OrthoDB" id="434092at2759"/>
<evidence type="ECO:0000256" key="6">
    <source>
        <dbReference type="ARBA" id="ARBA00022832"/>
    </source>
</evidence>
<evidence type="ECO:0000256" key="5">
    <source>
        <dbReference type="ARBA" id="ARBA00022692"/>
    </source>
</evidence>
<dbReference type="Proteomes" id="UP000001640">
    <property type="component" value="Chromosome 9"/>
</dbReference>
<comment type="similarity">
    <text evidence="2 12">Belongs to the ELO family.</text>
</comment>
<evidence type="ECO:0000256" key="12">
    <source>
        <dbReference type="RuleBase" id="RU361115"/>
    </source>
</evidence>
<protein>
    <recommendedName>
        <fullName evidence="12">Elongation of fatty acids protein</fullName>
        <ecNumber evidence="12">2.3.1.-</ecNumber>
    </recommendedName>
</protein>
<evidence type="ECO:0000256" key="7">
    <source>
        <dbReference type="ARBA" id="ARBA00022989"/>
    </source>
</evidence>
<proteinExistence type="inferred from homology"/>
<dbReference type="PANTHER" id="PTHR11157:SF134">
    <property type="entry name" value="ELONGATION OF FATTY ACIDS PROTEIN 1-RELATED"/>
    <property type="match status" value="1"/>
</dbReference>
<comment type="catalytic activity">
    <reaction evidence="12">
        <text>an acyl-CoA + malonyl-CoA + H(+) = a 3-oxoacyl-CoA + CO2 + CoA</text>
        <dbReference type="Rhea" id="RHEA:50252"/>
        <dbReference type="ChEBI" id="CHEBI:15378"/>
        <dbReference type="ChEBI" id="CHEBI:16526"/>
        <dbReference type="ChEBI" id="CHEBI:57287"/>
        <dbReference type="ChEBI" id="CHEBI:57384"/>
        <dbReference type="ChEBI" id="CHEBI:58342"/>
        <dbReference type="ChEBI" id="CHEBI:90726"/>
    </reaction>
    <physiologicalReaction direction="left-to-right" evidence="12">
        <dbReference type="Rhea" id="RHEA:50253"/>
    </physiologicalReaction>
</comment>
<dbReference type="PROSITE" id="PS01188">
    <property type="entry name" value="ELO"/>
    <property type="match status" value="1"/>
</dbReference>
<dbReference type="InParanoid" id="G0VKE7"/>